<organism evidence="10 11">
    <name type="scientific">Meloidogyne enterolobii</name>
    <name type="common">Root-knot nematode worm</name>
    <name type="synonym">Meloidogyne mayaguensis</name>
    <dbReference type="NCBI Taxonomy" id="390850"/>
    <lineage>
        <taxon>Eukaryota</taxon>
        <taxon>Metazoa</taxon>
        <taxon>Ecdysozoa</taxon>
        <taxon>Nematoda</taxon>
        <taxon>Chromadorea</taxon>
        <taxon>Rhabditida</taxon>
        <taxon>Tylenchina</taxon>
        <taxon>Tylenchomorpha</taxon>
        <taxon>Tylenchoidea</taxon>
        <taxon>Meloidogynidae</taxon>
        <taxon>Meloidogyninae</taxon>
        <taxon>Meloidogyne</taxon>
    </lineage>
</organism>
<accession>A0A6V7X979</accession>
<dbReference type="PANTHER" id="PTHR21461">
    <property type="entry name" value="GLYCOSYLTRANSFERASE FAMILY 92 PROTEIN"/>
    <property type="match status" value="1"/>
</dbReference>
<evidence type="ECO:0000256" key="5">
    <source>
        <dbReference type="ARBA" id="ARBA00022692"/>
    </source>
</evidence>
<evidence type="ECO:0000313" key="10">
    <source>
        <dbReference type="EMBL" id="CAD2195869.1"/>
    </source>
</evidence>
<feature type="transmembrane region" description="Helical" evidence="8">
    <location>
        <begin position="7"/>
        <end position="24"/>
    </location>
</feature>
<keyword evidence="9" id="KW-0175">Coiled coil</keyword>
<reference evidence="10 11" key="1">
    <citation type="submission" date="2020-08" db="EMBL/GenBank/DDBJ databases">
        <authorList>
            <person name="Koutsovoulos G."/>
            <person name="Danchin GJ E."/>
        </authorList>
    </citation>
    <scope>NUCLEOTIDE SEQUENCE [LARGE SCALE GENOMIC DNA]</scope>
</reference>
<protein>
    <recommendedName>
        <fullName evidence="8">Glycosyltransferase family 92 protein</fullName>
        <ecNumber evidence="8">2.4.1.-</ecNumber>
    </recommendedName>
</protein>
<proteinExistence type="inferred from homology"/>
<dbReference type="OrthoDB" id="2017643at2759"/>
<keyword evidence="5 8" id="KW-0812">Transmembrane</keyword>
<dbReference type="EC" id="2.4.1.-" evidence="8"/>
<gene>
    <name evidence="10" type="ORF">MENT_LOCUS48986</name>
</gene>
<keyword evidence="3 8" id="KW-0328">Glycosyltransferase</keyword>
<comment type="similarity">
    <text evidence="2 8">Belongs to the glycosyltransferase 92 family.</text>
</comment>
<dbReference type="PANTHER" id="PTHR21461:SF69">
    <property type="entry name" value="GLYCOSYLTRANSFERASE FAMILY 92 PROTEIN"/>
    <property type="match status" value="1"/>
</dbReference>
<name>A0A6V7X979_MELEN</name>
<dbReference type="Proteomes" id="UP000580250">
    <property type="component" value="Unassembled WGS sequence"/>
</dbReference>
<evidence type="ECO:0000256" key="9">
    <source>
        <dbReference type="SAM" id="Coils"/>
    </source>
</evidence>
<keyword evidence="7 8" id="KW-0472">Membrane</keyword>
<dbReference type="InterPro" id="IPR008166">
    <property type="entry name" value="Glyco_transf_92"/>
</dbReference>
<evidence type="ECO:0000256" key="8">
    <source>
        <dbReference type="RuleBase" id="RU366017"/>
    </source>
</evidence>
<dbReference type="GO" id="GO:0005737">
    <property type="term" value="C:cytoplasm"/>
    <property type="evidence" value="ECO:0007669"/>
    <property type="project" value="TreeGrafter"/>
</dbReference>
<evidence type="ECO:0000256" key="2">
    <source>
        <dbReference type="ARBA" id="ARBA00007647"/>
    </source>
</evidence>
<evidence type="ECO:0000256" key="6">
    <source>
        <dbReference type="ARBA" id="ARBA00022989"/>
    </source>
</evidence>
<dbReference type="EMBL" id="CAJEWN010001252">
    <property type="protein sequence ID" value="CAD2195869.1"/>
    <property type="molecule type" value="Genomic_DNA"/>
</dbReference>
<keyword evidence="6 8" id="KW-1133">Transmembrane helix</keyword>
<dbReference type="GO" id="GO:0016757">
    <property type="term" value="F:glycosyltransferase activity"/>
    <property type="evidence" value="ECO:0007669"/>
    <property type="project" value="UniProtKB-UniRule"/>
</dbReference>
<evidence type="ECO:0000256" key="1">
    <source>
        <dbReference type="ARBA" id="ARBA00004167"/>
    </source>
</evidence>
<sequence length="520" mass="61510">MFLKNNNLFLISLILLFLNLFIYFDIFSKNIKINFENDGNFNFDDEGINKALINGIEAIKYMYDSQLGKAEVSDIIENVRNNNLIKKCPSKYFYKSNILINKINGKFTKNEDFYLFSAYIDKRNFNKIRIISSSFKNINLIKNNKYYCHFHQFNKNIKKDGYWANNIIVEANIQWIWQRAWDPRNEFYNTFIITCPKVFENFETTAVYISKNNFCILPNSKINFIEINKELNNYLLKEEESVVGIKPENIKIAVCTKGLSFLNESELSSRWMAEWIELQRALGASSIGVYIYWVPDNVRKLLEKISERKRVDLINLELPGNSPNQPMSQQNFILRNRQQKRRHELIPLNDCFYRYSSTHHFVLVIDTDEIVVPLLHKNWQEMLFSILNDGKWNSEPSSISIRNVYVFTQNSTEKVKSVFNKSKRSKIIQERDQYGKSFINTRSVVSVFNHFGLHRINSNVSKTFHVPANIALKYHWKNKCPKLELGKEICQNVENNLIEGEENILEKLRERIEKNIEKYF</sequence>
<evidence type="ECO:0000256" key="4">
    <source>
        <dbReference type="ARBA" id="ARBA00022679"/>
    </source>
</evidence>
<dbReference type="GO" id="GO:0016020">
    <property type="term" value="C:membrane"/>
    <property type="evidence" value="ECO:0007669"/>
    <property type="project" value="UniProtKB-SubCell"/>
</dbReference>
<comment type="caution">
    <text evidence="10">The sequence shown here is derived from an EMBL/GenBank/DDBJ whole genome shotgun (WGS) entry which is preliminary data.</text>
</comment>
<evidence type="ECO:0000256" key="3">
    <source>
        <dbReference type="ARBA" id="ARBA00022676"/>
    </source>
</evidence>
<keyword evidence="4 8" id="KW-0808">Transferase</keyword>
<evidence type="ECO:0000256" key="7">
    <source>
        <dbReference type="ARBA" id="ARBA00023136"/>
    </source>
</evidence>
<feature type="coiled-coil region" evidence="9">
    <location>
        <begin position="490"/>
        <end position="518"/>
    </location>
</feature>
<dbReference type="Pfam" id="PF01697">
    <property type="entry name" value="Glyco_transf_92"/>
    <property type="match status" value="1"/>
</dbReference>
<evidence type="ECO:0000313" key="11">
    <source>
        <dbReference type="Proteomes" id="UP000580250"/>
    </source>
</evidence>
<dbReference type="AlphaFoldDB" id="A0A6V7X979"/>
<comment type="subcellular location">
    <subcellularLocation>
        <location evidence="1">Membrane</location>
        <topology evidence="1">Single-pass membrane protein</topology>
    </subcellularLocation>
</comment>